<dbReference type="EMBL" id="SJSL01000007">
    <property type="protein sequence ID" value="TCC98197.1"/>
    <property type="molecule type" value="Genomic_DNA"/>
</dbReference>
<keyword evidence="2" id="KW-1185">Reference proteome</keyword>
<gene>
    <name evidence="1" type="ORF">EZ437_18560</name>
</gene>
<proteinExistence type="predicted"/>
<comment type="caution">
    <text evidence="1">The sequence shown here is derived from an EMBL/GenBank/DDBJ whole genome shotgun (WGS) entry which is preliminary data.</text>
</comment>
<evidence type="ECO:0000313" key="1">
    <source>
        <dbReference type="EMBL" id="TCC98197.1"/>
    </source>
</evidence>
<organism evidence="1 2">
    <name type="scientific">Pedobacter psychroterrae</name>
    <dbReference type="NCBI Taxonomy" id="2530453"/>
    <lineage>
        <taxon>Bacteria</taxon>
        <taxon>Pseudomonadati</taxon>
        <taxon>Bacteroidota</taxon>
        <taxon>Sphingobacteriia</taxon>
        <taxon>Sphingobacteriales</taxon>
        <taxon>Sphingobacteriaceae</taxon>
        <taxon>Pedobacter</taxon>
    </lineage>
</organism>
<dbReference type="Proteomes" id="UP000293347">
    <property type="component" value="Unassembled WGS sequence"/>
</dbReference>
<protein>
    <submittedName>
        <fullName evidence="1">Uncharacterized protein</fullName>
    </submittedName>
</protein>
<reference evidence="1 2" key="1">
    <citation type="submission" date="2019-02" db="EMBL/GenBank/DDBJ databases">
        <title>Pedobacter sp. RP-1-14 sp. nov., isolated from Arctic soil.</title>
        <authorList>
            <person name="Dahal R.H."/>
        </authorList>
    </citation>
    <scope>NUCLEOTIDE SEQUENCE [LARGE SCALE GENOMIC DNA]</scope>
    <source>
        <strain evidence="1 2">RP-1-14</strain>
    </source>
</reference>
<evidence type="ECO:0000313" key="2">
    <source>
        <dbReference type="Proteomes" id="UP000293347"/>
    </source>
</evidence>
<name>A0A4R0NER5_9SPHI</name>
<sequence>MGLKMRITYQDTDYVFEIIDGKSINKYTTEFTILFNGDQFTLIKNEKNIWTLGSGQTALSANFVLAIGRSVSLRYRM</sequence>
<accession>A0A4R0NER5</accession>
<dbReference type="RefSeq" id="WP_131597572.1">
    <property type="nucleotide sequence ID" value="NZ_SJSL01000007.1"/>
</dbReference>
<dbReference type="OrthoDB" id="798105at2"/>
<dbReference type="AlphaFoldDB" id="A0A4R0NER5"/>